<dbReference type="GO" id="GO:0006508">
    <property type="term" value="P:proteolysis"/>
    <property type="evidence" value="ECO:0007669"/>
    <property type="project" value="InterPro"/>
</dbReference>
<dbReference type="SUPFAM" id="SSF52743">
    <property type="entry name" value="Subtilisin-like"/>
    <property type="match status" value="1"/>
</dbReference>
<dbReference type="AlphaFoldDB" id="A0AAV6JTP3"/>
<comment type="similarity">
    <text evidence="1">Belongs to the peptidase S8 family.</text>
</comment>
<name>A0AAV6JTP3_9ERIC</name>
<sequence length="73" mass="7621">MYKVLWDEGGYASDVLAGMEKAVADGVDEDPIAIASFRAMEKGVLVSSSAGNEGPELGWLHNGIPWVLTVAAG</sequence>
<dbReference type="EMBL" id="JACTNZ010000006">
    <property type="protein sequence ID" value="KAG5543491.1"/>
    <property type="molecule type" value="Genomic_DNA"/>
</dbReference>
<gene>
    <name evidence="3" type="ORF">RHGRI_016275</name>
</gene>
<dbReference type="InterPro" id="IPR045051">
    <property type="entry name" value="SBT"/>
</dbReference>
<evidence type="ECO:0000313" key="3">
    <source>
        <dbReference type="EMBL" id="KAG5543491.1"/>
    </source>
</evidence>
<keyword evidence="4" id="KW-1185">Reference proteome</keyword>
<reference evidence="3 4" key="1">
    <citation type="submission" date="2020-08" db="EMBL/GenBank/DDBJ databases">
        <title>Plant Genome Project.</title>
        <authorList>
            <person name="Zhang R.-G."/>
        </authorList>
    </citation>
    <scope>NUCLEOTIDE SEQUENCE [LARGE SCALE GENOMIC DNA]</scope>
    <source>
        <strain evidence="3">WSP0</strain>
        <tissue evidence="3">Leaf</tissue>
    </source>
</reference>
<protein>
    <recommendedName>
        <fullName evidence="5">Peptidase S8/S53 domain-containing protein</fullName>
    </recommendedName>
</protein>
<proteinExistence type="inferred from homology"/>
<comment type="caution">
    <text evidence="3">The sequence shown here is derived from an EMBL/GenBank/DDBJ whole genome shotgun (WGS) entry which is preliminary data.</text>
</comment>
<evidence type="ECO:0000313" key="4">
    <source>
        <dbReference type="Proteomes" id="UP000823749"/>
    </source>
</evidence>
<evidence type="ECO:0008006" key="5">
    <source>
        <dbReference type="Google" id="ProtNLM"/>
    </source>
</evidence>
<dbReference type="PANTHER" id="PTHR10795">
    <property type="entry name" value="PROPROTEIN CONVERTASE SUBTILISIN/KEXIN"/>
    <property type="match status" value="1"/>
</dbReference>
<evidence type="ECO:0000256" key="2">
    <source>
        <dbReference type="ARBA" id="ARBA00022729"/>
    </source>
</evidence>
<organism evidence="3 4">
    <name type="scientific">Rhododendron griersonianum</name>
    <dbReference type="NCBI Taxonomy" id="479676"/>
    <lineage>
        <taxon>Eukaryota</taxon>
        <taxon>Viridiplantae</taxon>
        <taxon>Streptophyta</taxon>
        <taxon>Embryophyta</taxon>
        <taxon>Tracheophyta</taxon>
        <taxon>Spermatophyta</taxon>
        <taxon>Magnoliopsida</taxon>
        <taxon>eudicotyledons</taxon>
        <taxon>Gunneridae</taxon>
        <taxon>Pentapetalae</taxon>
        <taxon>asterids</taxon>
        <taxon>Ericales</taxon>
        <taxon>Ericaceae</taxon>
        <taxon>Ericoideae</taxon>
        <taxon>Rhodoreae</taxon>
        <taxon>Rhododendron</taxon>
    </lineage>
</organism>
<dbReference type="GO" id="GO:0004252">
    <property type="term" value="F:serine-type endopeptidase activity"/>
    <property type="evidence" value="ECO:0007669"/>
    <property type="project" value="InterPro"/>
</dbReference>
<dbReference type="InterPro" id="IPR036852">
    <property type="entry name" value="Peptidase_S8/S53_dom_sf"/>
</dbReference>
<accession>A0AAV6JTP3</accession>
<evidence type="ECO:0000256" key="1">
    <source>
        <dbReference type="ARBA" id="ARBA00011073"/>
    </source>
</evidence>
<dbReference type="Proteomes" id="UP000823749">
    <property type="component" value="Chromosome 6"/>
</dbReference>
<dbReference type="Gene3D" id="3.40.50.200">
    <property type="entry name" value="Peptidase S8/S53 domain"/>
    <property type="match status" value="2"/>
</dbReference>
<keyword evidence="2" id="KW-0732">Signal</keyword>